<evidence type="ECO:0000313" key="8">
    <source>
        <dbReference type="WBParaSite" id="HNAJ_0001219501-mRNA-1"/>
    </source>
</evidence>
<organism evidence="8">
    <name type="scientific">Rodentolepis nana</name>
    <name type="common">Dwarf tapeworm</name>
    <name type="synonym">Hymenolepis nana</name>
    <dbReference type="NCBI Taxonomy" id="102285"/>
    <lineage>
        <taxon>Eukaryota</taxon>
        <taxon>Metazoa</taxon>
        <taxon>Spiralia</taxon>
        <taxon>Lophotrochozoa</taxon>
        <taxon>Platyhelminthes</taxon>
        <taxon>Cestoda</taxon>
        <taxon>Eucestoda</taxon>
        <taxon>Cyclophyllidea</taxon>
        <taxon>Hymenolepididae</taxon>
        <taxon>Rodentolepis</taxon>
    </lineage>
</organism>
<feature type="transmembrane region" description="Helical" evidence="5">
    <location>
        <begin position="62"/>
        <end position="86"/>
    </location>
</feature>
<keyword evidence="2 5" id="KW-0812">Transmembrane</keyword>
<dbReference type="EMBL" id="UZAE01014092">
    <property type="protein sequence ID" value="VDO12396.1"/>
    <property type="molecule type" value="Genomic_DNA"/>
</dbReference>
<protein>
    <submittedName>
        <fullName evidence="8">Tetraspanin</fullName>
    </submittedName>
</protein>
<proteinExistence type="predicted"/>
<keyword evidence="3 5" id="KW-1133">Transmembrane helix</keyword>
<gene>
    <name evidence="6" type="ORF">HNAJ_LOCUS12184</name>
</gene>
<dbReference type="InterPro" id="IPR018499">
    <property type="entry name" value="Tetraspanin/Peripherin"/>
</dbReference>
<reference evidence="6 7" key="2">
    <citation type="submission" date="2018-11" db="EMBL/GenBank/DDBJ databases">
        <authorList>
            <consortium name="Pathogen Informatics"/>
        </authorList>
    </citation>
    <scope>NUCLEOTIDE SEQUENCE [LARGE SCALE GENOMIC DNA]</scope>
</reference>
<accession>A0A0R3TWG3</accession>
<name>A0A0R3TWG3_RODNA</name>
<dbReference type="SUPFAM" id="SSF48652">
    <property type="entry name" value="Tetraspanin"/>
    <property type="match status" value="1"/>
</dbReference>
<evidence type="ECO:0000313" key="7">
    <source>
        <dbReference type="Proteomes" id="UP000278807"/>
    </source>
</evidence>
<comment type="subcellular location">
    <subcellularLocation>
        <location evidence="1">Membrane</location>
        <topology evidence="1">Multi-pass membrane protein</topology>
    </subcellularLocation>
</comment>
<evidence type="ECO:0000313" key="6">
    <source>
        <dbReference type="EMBL" id="VDO12396.1"/>
    </source>
</evidence>
<dbReference type="Pfam" id="PF00335">
    <property type="entry name" value="Tetraspanin"/>
    <property type="match status" value="1"/>
</dbReference>
<evidence type="ECO:0000256" key="4">
    <source>
        <dbReference type="ARBA" id="ARBA00023136"/>
    </source>
</evidence>
<evidence type="ECO:0000256" key="3">
    <source>
        <dbReference type="ARBA" id="ARBA00022989"/>
    </source>
</evidence>
<sequence length="233" mass="25808">MTIYFHDIKEDATKTKRPTNCLRFAIGIYSILSLVFAGVILVVELILLVALQKSGKYGGSSFFMVVNTCLNACLAVASILGIVGAFSANRKILIWFVSFLIAFLTAGVVMAIFLLAKPDAGFPDAEQYFQNYIEIANRGGDDAYRMSMVSYMRDLQHELECCGFNDPTDFTNPTAICCYPGSECNATELDGCKYRILKVLESLSRFIGAIDLTILVIPMIFVICTIILIKRLQ</sequence>
<dbReference type="PANTHER" id="PTHR19282">
    <property type="entry name" value="TETRASPANIN"/>
    <property type="match status" value="1"/>
</dbReference>
<dbReference type="OrthoDB" id="432835at2759"/>
<dbReference type="Proteomes" id="UP000278807">
    <property type="component" value="Unassembled WGS sequence"/>
</dbReference>
<dbReference type="AlphaFoldDB" id="A0A0R3TWG3"/>
<evidence type="ECO:0000256" key="2">
    <source>
        <dbReference type="ARBA" id="ARBA00022692"/>
    </source>
</evidence>
<feature type="transmembrane region" description="Helical" evidence="5">
    <location>
        <begin position="206"/>
        <end position="229"/>
    </location>
</feature>
<evidence type="ECO:0000256" key="5">
    <source>
        <dbReference type="SAM" id="Phobius"/>
    </source>
</evidence>
<keyword evidence="7" id="KW-1185">Reference proteome</keyword>
<reference evidence="8" key="1">
    <citation type="submission" date="2017-02" db="UniProtKB">
        <authorList>
            <consortium name="WormBaseParasite"/>
        </authorList>
    </citation>
    <scope>IDENTIFICATION</scope>
</reference>
<dbReference type="WBParaSite" id="HNAJ_0001219501-mRNA-1">
    <property type="protein sequence ID" value="HNAJ_0001219501-mRNA-1"/>
    <property type="gene ID" value="HNAJ_0001219501"/>
</dbReference>
<feature type="transmembrane region" description="Helical" evidence="5">
    <location>
        <begin position="21"/>
        <end position="50"/>
    </location>
</feature>
<dbReference type="Gene3D" id="1.10.1450.10">
    <property type="entry name" value="Tetraspanin"/>
    <property type="match status" value="1"/>
</dbReference>
<feature type="transmembrane region" description="Helical" evidence="5">
    <location>
        <begin position="93"/>
        <end position="116"/>
    </location>
</feature>
<evidence type="ECO:0000256" key="1">
    <source>
        <dbReference type="ARBA" id="ARBA00004141"/>
    </source>
</evidence>
<keyword evidence="4 5" id="KW-0472">Membrane</keyword>
<dbReference type="InterPro" id="IPR008952">
    <property type="entry name" value="Tetraspanin_EC2_sf"/>
</dbReference>
<dbReference type="GO" id="GO:0016020">
    <property type="term" value="C:membrane"/>
    <property type="evidence" value="ECO:0007669"/>
    <property type="project" value="UniProtKB-SubCell"/>
</dbReference>